<dbReference type="Proteomes" id="UP001145087">
    <property type="component" value="Unassembled WGS sequence"/>
</dbReference>
<gene>
    <name evidence="4" type="ORF">OU798_05045</name>
</gene>
<proteinExistence type="predicted"/>
<dbReference type="GO" id="GO:0016787">
    <property type="term" value="F:hydrolase activity"/>
    <property type="evidence" value="ECO:0007669"/>
    <property type="project" value="UniProtKB-KW"/>
</dbReference>
<dbReference type="Pfam" id="PF20434">
    <property type="entry name" value="BD-FAE"/>
    <property type="match status" value="1"/>
</dbReference>
<dbReference type="Gene3D" id="3.40.50.1820">
    <property type="entry name" value="alpha/beta hydrolase"/>
    <property type="match status" value="1"/>
</dbReference>
<dbReference type="AlphaFoldDB" id="A0A9X3F6A0"/>
<organism evidence="4 5">
    <name type="scientific">Draconibacterium aestuarii</name>
    <dbReference type="NCBI Taxonomy" id="2998507"/>
    <lineage>
        <taxon>Bacteria</taxon>
        <taxon>Pseudomonadati</taxon>
        <taxon>Bacteroidota</taxon>
        <taxon>Bacteroidia</taxon>
        <taxon>Marinilabiliales</taxon>
        <taxon>Prolixibacteraceae</taxon>
        <taxon>Draconibacterium</taxon>
    </lineage>
</organism>
<dbReference type="InterPro" id="IPR029058">
    <property type="entry name" value="AB_hydrolase_fold"/>
</dbReference>
<comment type="caution">
    <text evidence="4">The sequence shown here is derived from an EMBL/GenBank/DDBJ whole genome shotgun (WGS) entry which is preliminary data.</text>
</comment>
<protein>
    <submittedName>
        <fullName evidence="4">Alpha/beta hydrolase</fullName>
    </submittedName>
</protein>
<evidence type="ECO:0000256" key="1">
    <source>
        <dbReference type="ARBA" id="ARBA00022801"/>
    </source>
</evidence>
<keyword evidence="1 4" id="KW-0378">Hydrolase</keyword>
<reference evidence="4" key="1">
    <citation type="submission" date="2022-11" db="EMBL/GenBank/DDBJ databases">
        <title>Marilongibacter aestuarii gen. nov., sp. nov., isolated from tidal flat sediment.</title>
        <authorList>
            <person name="Jiayan W."/>
        </authorList>
    </citation>
    <scope>NUCLEOTIDE SEQUENCE</scope>
    <source>
        <strain evidence="4">Z1-6</strain>
    </source>
</reference>
<dbReference type="RefSeq" id="WP_343332033.1">
    <property type="nucleotide sequence ID" value="NZ_JAPOHD010000009.1"/>
</dbReference>
<dbReference type="SUPFAM" id="SSF53474">
    <property type="entry name" value="alpha/beta-Hydrolases"/>
    <property type="match status" value="1"/>
</dbReference>
<dbReference type="PANTHER" id="PTHR48081:SF9">
    <property type="entry name" value="CARBOXYLESTERASE"/>
    <property type="match status" value="1"/>
</dbReference>
<dbReference type="PANTHER" id="PTHR48081">
    <property type="entry name" value="AB HYDROLASE SUPERFAMILY PROTEIN C4A8.06C"/>
    <property type="match status" value="1"/>
</dbReference>
<evidence type="ECO:0000313" key="4">
    <source>
        <dbReference type="EMBL" id="MCY1719696.1"/>
    </source>
</evidence>
<name>A0A9X3F6A0_9BACT</name>
<feature type="chain" id="PRO_5040902112" evidence="2">
    <location>
        <begin position="25"/>
        <end position="276"/>
    </location>
</feature>
<feature type="domain" description="BD-FAE-like" evidence="3">
    <location>
        <begin position="57"/>
        <end position="221"/>
    </location>
</feature>
<sequence>MSKSIFKPFLVFTVAILLYTQAYTQTSATNYKLEKDILYQTEQVASHDEYINNRCRLDIYYPAEKDFTTIVWFHGGGLTGGSKSIPEKLKEKGIAVVAVNYRLYPKVKCPVYIEDAAAAVAWVFDNIEKYGGDKSKIVVSGHSAGGYLTSMIGMDKSYLAKYNIDADSIAMLVPFSGHTITHFTVRQEMGIDGTQPVVDKLAPLYHVRDNAPPLILITGDRELEMLGRYEENAYMYRMMKVAGHKQTKLYELDSFNHGTMVSPSLEILLNEIKVLN</sequence>
<evidence type="ECO:0000259" key="3">
    <source>
        <dbReference type="Pfam" id="PF20434"/>
    </source>
</evidence>
<dbReference type="InterPro" id="IPR049492">
    <property type="entry name" value="BD-FAE-like_dom"/>
</dbReference>
<evidence type="ECO:0000256" key="2">
    <source>
        <dbReference type="SAM" id="SignalP"/>
    </source>
</evidence>
<accession>A0A9X3F6A0</accession>
<keyword evidence="5" id="KW-1185">Reference proteome</keyword>
<dbReference type="EMBL" id="JAPOHD010000009">
    <property type="protein sequence ID" value="MCY1719696.1"/>
    <property type="molecule type" value="Genomic_DNA"/>
</dbReference>
<feature type="signal peptide" evidence="2">
    <location>
        <begin position="1"/>
        <end position="24"/>
    </location>
</feature>
<dbReference type="InterPro" id="IPR050300">
    <property type="entry name" value="GDXG_lipolytic_enzyme"/>
</dbReference>
<evidence type="ECO:0000313" key="5">
    <source>
        <dbReference type="Proteomes" id="UP001145087"/>
    </source>
</evidence>
<keyword evidence="2" id="KW-0732">Signal</keyword>